<accession>A0A7X9X7H4</accession>
<dbReference type="Pfam" id="PF03061">
    <property type="entry name" value="4HBT"/>
    <property type="match status" value="1"/>
</dbReference>
<dbReference type="InterPro" id="IPR003736">
    <property type="entry name" value="PAAI_dom"/>
</dbReference>
<keyword evidence="5" id="KW-1185">Reference proteome</keyword>
<sequence length="143" mass="15481">MTDLNHPFTAPPDFELVQRGGAFFAHLAPVYKRVDGDTIVLGLTIGPQHANAHGNAHGGMLMTLADGALHDTVIRTLDPATTQIVTVNMSSDFLSAARTGDWLEAHTEVHRQGRTLSFAECLLKVGDRRVLRASATFAHVAKR</sequence>
<organism evidence="4 5">
    <name type="scientific">Paraburkholderia antibiotica</name>
    <dbReference type="NCBI Taxonomy" id="2728839"/>
    <lineage>
        <taxon>Bacteria</taxon>
        <taxon>Pseudomonadati</taxon>
        <taxon>Pseudomonadota</taxon>
        <taxon>Betaproteobacteria</taxon>
        <taxon>Burkholderiales</taxon>
        <taxon>Burkholderiaceae</taxon>
        <taxon>Paraburkholderia</taxon>
    </lineage>
</organism>
<dbReference type="InterPro" id="IPR039298">
    <property type="entry name" value="ACOT13"/>
</dbReference>
<comment type="similarity">
    <text evidence="1">Belongs to the thioesterase PaaI family.</text>
</comment>
<dbReference type="InterPro" id="IPR029069">
    <property type="entry name" value="HotDog_dom_sf"/>
</dbReference>
<dbReference type="RefSeq" id="WP_169499124.1">
    <property type="nucleotide sequence ID" value="NZ_JABBFZ010000011.1"/>
</dbReference>
<dbReference type="Proteomes" id="UP000583127">
    <property type="component" value="Unassembled WGS sequence"/>
</dbReference>
<protein>
    <submittedName>
        <fullName evidence="4">PaaI family thioesterase</fullName>
    </submittedName>
</protein>
<evidence type="ECO:0000256" key="1">
    <source>
        <dbReference type="ARBA" id="ARBA00008324"/>
    </source>
</evidence>
<dbReference type="PANTHER" id="PTHR21660">
    <property type="entry name" value="THIOESTERASE SUPERFAMILY MEMBER-RELATED"/>
    <property type="match status" value="1"/>
</dbReference>
<name>A0A7X9X7H4_9BURK</name>
<feature type="domain" description="Thioesterase" evidence="3">
    <location>
        <begin position="53"/>
        <end position="130"/>
    </location>
</feature>
<evidence type="ECO:0000256" key="2">
    <source>
        <dbReference type="ARBA" id="ARBA00022801"/>
    </source>
</evidence>
<dbReference type="CDD" id="cd03443">
    <property type="entry name" value="PaaI_thioesterase"/>
    <property type="match status" value="1"/>
</dbReference>
<dbReference type="SUPFAM" id="SSF54637">
    <property type="entry name" value="Thioesterase/thiol ester dehydrase-isomerase"/>
    <property type="match status" value="1"/>
</dbReference>
<dbReference type="AlphaFoldDB" id="A0A7X9X7H4"/>
<dbReference type="Gene3D" id="3.10.129.10">
    <property type="entry name" value="Hotdog Thioesterase"/>
    <property type="match status" value="1"/>
</dbReference>
<evidence type="ECO:0000259" key="3">
    <source>
        <dbReference type="Pfam" id="PF03061"/>
    </source>
</evidence>
<evidence type="ECO:0000313" key="5">
    <source>
        <dbReference type="Proteomes" id="UP000583127"/>
    </source>
</evidence>
<proteinExistence type="inferred from homology"/>
<reference evidence="4 5" key="1">
    <citation type="submission" date="2020-04" db="EMBL/GenBank/DDBJ databases">
        <title>Paraburkholderia sp. G-4-1-8 isolated from soil.</title>
        <authorList>
            <person name="Dahal R.H."/>
        </authorList>
    </citation>
    <scope>NUCLEOTIDE SEQUENCE [LARGE SCALE GENOMIC DNA]</scope>
    <source>
        <strain evidence="4 5">G-4-1-8</strain>
    </source>
</reference>
<comment type="caution">
    <text evidence="4">The sequence shown here is derived from an EMBL/GenBank/DDBJ whole genome shotgun (WGS) entry which is preliminary data.</text>
</comment>
<evidence type="ECO:0000313" key="4">
    <source>
        <dbReference type="EMBL" id="NML32876.1"/>
    </source>
</evidence>
<keyword evidence="2" id="KW-0378">Hydrolase</keyword>
<dbReference type="NCBIfam" id="TIGR00369">
    <property type="entry name" value="unchar_dom_1"/>
    <property type="match status" value="1"/>
</dbReference>
<gene>
    <name evidence="4" type="ORF">HHL14_18805</name>
</gene>
<dbReference type="EMBL" id="JABBFZ010000011">
    <property type="protein sequence ID" value="NML32876.1"/>
    <property type="molecule type" value="Genomic_DNA"/>
</dbReference>
<dbReference type="PANTHER" id="PTHR21660:SF1">
    <property type="entry name" value="ACYL-COENZYME A THIOESTERASE 13"/>
    <property type="match status" value="1"/>
</dbReference>
<dbReference type="GO" id="GO:0047617">
    <property type="term" value="F:fatty acyl-CoA hydrolase activity"/>
    <property type="evidence" value="ECO:0007669"/>
    <property type="project" value="InterPro"/>
</dbReference>
<dbReference type="InterPro" id="IPR006683">
    <property type="entry name" value="Thioestr_dom"/>
</dbReference>